<evidence type="ECO:0000313" key="1">
    <source>
        <dbReference type="EMBL" id="SHL05047.1"/>
    </source>
</evidence>
<proteinExistence type="predicted"/>
<dbReference type="AlphaFoldDB" id="A0A1M6XGF8"/>
<name>A0A1M6XGF8_9BACT</name>
<evidence type="ECO:0000313" key="2">
    <source>
        <dbReference type="Proteomes" id="UP000183947"/>
    </source>
</evidence>
<dbReference type="Proteomes" id="UP000183947">
    <property type="component" value="Unassembled WGS sequence"/>
</dbReference>
<dbReference type="RefSeq" id="WP_073284060.1">
    <property type="nucleotide sequence ID" value="NZ_FRAS01000009.1"/>
</dbReference>
<reference evidence="2" key="1">
    <citation type="submission" date="2016-11" db="EMBL/GenBank/DDBJ databases">
        <authorList>
            <person name="Varghese N."/>
            <person name="Submissions S."/>
        </authorList>
    </citation>
    <scope>NUCLEOTIDE SEQUENCE [LARGE SCALE GENOMIC DNA]</scope>
    <source>
        <strain evidence="2">DSM 18569</strain>
    </source>
</reference>
<accession>A0A1M6XGF8</accession>
<dbReference type="EMBL" id="FRAS01000009">
    <property type="protein sequence ID" value="SHL05047.1"/>
    <property type="molecule type" value="Genomic_DNA"/>
</dbReference>
<keyword evidence="2" id="KW-1185">Reference proteome</keyword>
<gene>
    <name evidence="1" type="ORF">SAMN02746009_02036</name>
</gene>
<organism evidence="1 2">
    <name type="scientific">Hymenobacter psychrotolerans DSM 18569</name>
    <dbReference type="NCBI Taxonomy" id="1121959"/>
    <lineage>
        <taxon>Bacteria</taxon>
        <taxon>Pseudomonadati</taxon>
        <taxon>Bacteroidota</taxon>
        <taxon>Cytophagia</taxon>
        <taxon>Cytophagales</taxon>
        <taxon>Hymenobacteraceae</taxon>
        <taxon>Hymenobacter</taxon>
    </lineage>
</organism>
<protein>
    <submittedName>
        <fullName evidence="1">Uncharacterized protein</fullName>
    </submittedName>
</protein>
<sequence>MKNDLIEARLRRDTTLLAFLTEQKAQYADVEDDVAPLRTQLQQTLEQAQTFADEVLAADSDANTTHKRGSRSQLTALLKRLAVAVRAEATATNDTRLLALAGRPGQLAKLTETSFQEEARRLLSLAPERSAGLSKRRFLPEHYQQAQKLLQEFRATATEGRINDTAGAAGRSGLERLIKETSRLGARIAALLAVYQADEPEFWAAFQGAARVVRRGGQPGTGTATPPPGPAQ</sequence>
<dbReference type="OrthoDB" id="878053at2"/>